<dbReference type="EMBL" id="JANBPU010000002">
    <property type="protein sequence ID" value="KAJ1922030.1"/>
    <property type="molecule type" value="Genomic_DNA"/>
</dbReference>
<protein>
    <submittedName>
        <fullName evidence="2">Uncharacterized protein</fullName>
    </submittedName>
</protein>
<comment type="caution">
    <text evidence="2">The sequence shown here is derived from an EMBL/GenBank/DDBJ whole genome shotgun (WGS) entry which is preliminary data.</text>
</comment>
<organism evidence="2 3">
    <name type="scientific">Mycoemilia scoparia</name>
    <dbReference type="NCBI Taxonomy" id="417184"/>
    <lineage>
        <taxon>Eukaryota</taxon>
        <taxon>Fungi</taxon>
        <taxon>Fungi incertae sedis</taxon>
        <taxon>Zoopagomycota</taxon>
        <taxon>Kickxellomycotina</taxon>
        <taxon>Kickxellomycetes</taxon>
        <taxon>Kickxellales</taxon>
        <taxon>Kickxellaceae</taxon>
        <taxon>Mycoemilia</taxon>
    </lineage>
</organism>
<accession>A0A9W8DXJ7</accession>
<evidence type="ECO:0000313" key="2">
    <source>
        <dbReference type="EMBL" id="KAJ1922030.1"/>
    </source>
</evidence>
<gene>
    <name evidence="2" type="ORF">H4219_000377</name>
</gene>
<proteinExistence type="predicted"/>
<name>A0A9W8DXJ7_9FUNG</name>
<dbReference type="AlphaFoldDB" id="A0A9W8DXJ7"/>
<evidence type="ECO:0000256" key="1">
    <source>
        <dbReference type="SAM" id="MobiDB-lite"/>
    </source>
</evidence>
<feature type="region of interest" description="Disordered" evidence="1">
    <location>
        <begin position="16"/>
        <end position="36"/>
    </location>
</feature>
<reference evidence="2" key="1">
    <citation type="submission" date="2022-07" db="EMBL/GenBank/DDBJ databases">
        <title>Phylogenomic reconstructions and comparative analyses of Kickxellomycotina fungi.</title>
        <authorList>
            <person name="Reynolds N.K."/>
            <person name="Stajich J.E."/>
            <person name="Barry K."/>
            <person name="Grigoriev I.V."/>
            <person name="Crous P."/>
            <person name="Smith M.E."/>
        </authorList>
    </citation>
    <scope>NUCLEOTIDE SEQUENCE</scope>
    <source>
        <strain evidence="2">NBRC 100468</strain>
    </source>
</reference>
<dbReference type="Proteomes" id="UP001150538">
    <property type="component" value="Unassembled WGS sequence"/>
</dbReference>
<keyword evidence="3" id="KW-1185">Reference proteome</keyword>
<evidence type="ECO:0000313" key="3">
    <source>
        <dbReference type="Proteomes" id="UP001150538"/>
    </source>
</evidence>
<sequence>MNFQKLKVIFSKAIKSKSSQDITDPAFYGSRSSRNSQGTIYGTDFAIDRTLRRTRTTNSVDSQVTLVDDDRRRNPAIHYFSAMSTTATPGSRYQRQSFSADVPCRIGRTRVIRCY</sequence>